<comment type="caution">
    <text evidence="2">The sequence shown here is derived from an EMBL/GenBank/DDBJ whole genome shotgun (WGS) entry which is preliminary data.</text>
</comment>
<keyword evidence="1" id="KW-0812">Transmembrane</keyword>
<dbReference type="AlphaFoldDB" id="A0A1Y2CF13"/>
<keyword evidence="3" id="KW-1185">Reference proteome</keyword>
<keyword evidence="1" id="KW-1133">Transmembrane helix</keyword>
<gene>
    <name evidence="2" type="ORF">BCR33DRAFT_716299</name>
</gene>
<protein>
    <submittedName>
        <fullName evidence="2">Uncharacterized protein</fullName>
    </submittedName>
</protein>
<name>A0A1Y2CF13_9FUNG</name>
<dbReference type="Proteomes" id="UP000193642">
    <property type="component" value="Unassembled WGS sequence"/>
</dbReference>
<sequence>MNACNGLPDGTAICASTASYFPCFRSSVSPVQLRCDDDYPCITEPSKPYSLKGCLAPPPKLTPEQVAGISLGTIAMAAIIAFVVFVLWRRWRSGNIAWIKKRSQREEEREDSGISLLDFSSRGWATAVKEQ</sequence>
<proteinExistence type="predicted"/>
<evidence type="ECO:0000313" key="3">
    <source>
        <dbReference type="Proteomes" id="UP000193642"/>
    </source>
</evidence>
<organism evidence="2 3">
    <name type="scientific">Rhizoclosmatium globosum</name>
    <dbReference type="NCBI Taxonomy" id="329046"/>
    <lineage>
        <taxon>Eukaryota</taxon>
        <taxon>Fungi</taxon>
        <taxon>Fungi incertae sedis</taxon>
        <taxon>Chytridiomycota</taxon>
        <taxon>Chytridiomycota incertae sedis</taxon>
        <taxon>Chytridiomycetes</taxon>
        <taxon>Chytridiales</taxon>
        <taxon>Chytriomycetaceae</taxon>
        <taxon>Rhizoclosmatium</taxon>
    </lineage>
</organism>
<reference evidence="2 3" key="1">
    <citation type="submission" date="2016-07" db="EMBL/GenBank/DDBJ databases">
        <title>Pervasive Adenine N6-methylation of Active Genes in Fungi.</title>
        <authorList>
            <consortium name="DOE Joint Genome Institute"/>
            <person name="Mondo S.J."/>
            <person name="Dannebaum R.O."/>
            <person name="Kuo R.C."/>
            <person name="Labutti K."/>
            <person name="Haridas S."/>
            <person name="Kuo A."/>
            <person name="Salamov A."/>
            <person name="Ahrendt S.R."/>
            <person name="Lipzen A."/>
            <person name="Sullivan W."/>
            <person name="Andreopoulos W.B."/>
            <person name="Clum A."/>
            <person name="Lindquist E."/>
            <person name="Daum C."/>
            <person name="Ramamoorthy G.K."/>
            <person name="Gryganskyi A."/>
            <person name="Culley D."/>
            <person name="Magnuson J.K."/>
            <person name="James T.Y."/>
            <person name="O'Malley M.A."/>
            <person name="Stajich J.E."/>
            <person name="Spatafora J.W."/>
            <person name="Visel A."/>
            <person name="Grigoriev I.V."/>
        </authorList>
    </citation>
    <scope>NUCLEOTIDE SEQUENCE [LARGE SCALE GENOMIC DNA]</scope>
    <source>
        <strain evidence="2 3">JEL800</strain>
    </source>
</reference>
<feature type="transmembrane region" description="Helical" evidence="1">
    <location>
        <begin position="66"/>
        <end position="88"/>
    </location>
</feature>
<dbReference type="EMBL" id="MCGO01000019">
    <property type="protein sequence ID" value="ORY45653.1"/>
    <property type="molecule type" value="Genomic_DNA"/>
</dbReference>
<evidence type="ECO:0000313" key="2">
    <source>
        <dbReference type="EMBL" id="ORY45653.1"/>
    </source>
</evidence>
<evidence type="ECO:0000256" key="1">
    <source>
        <dbReference type="SAM" id="Phobius"/>
    </source>
</evidence>
<accession>A0A1Y2CF13</accession>
<keyword evidence="1" id="KW-0472">Membrane</keyword>